<evidence type="ECO:0000313" key="3">
    <source>
        <dbReference type="Proteomes" id="UP001066276"/>
    </source>
</evidence>
<proteinExistence type="predicted"/>
<reference evidence="2" key="1">
    <citation type="journal article" date="2022" name="bioRxiv">
        <title>Sequencing and chromosome-scale assembly of the giantPleurodeles waltlgenome.</title>
        <authorList>
            <person name="Brown T."/>
            <person name="Elewa A."/>
            <person name="Iarovenko S."/>
            <person name="Subramanian E."/>
            <person name="Araus A.J."/>
            <person name="Petzold A."/>
            <person name="Susuki M."/>
            <person name="Suzuki K.-i.T."/>
            <person name="Hayashi T."/>
            <person name="Toyoda A."/>
            <person name="Oliveira C."/>
            <person name="Osipova E."/>
            <person name="Leigh N.D."/>
            <person name="Simon A."/>
            <person name="Yun M.H."/>
        </authorList>
    </citation>
    <scope>NUCLEOTIDE SEQUENCE</scope>
    <source>
        <strain evidence="2">20211129_DDA</strain>
        <tissue evidence="2">Liver</tissue>
    </source>
</reference>
<feature type="compositionally biased region" description="Basic residues" evidence="1">
    <location>
        <begin position="67"/>
        <end position="78"/>
    </location>
</feature>
<dbReference type="EMBL" id="JANPWB010000005">
    <property type="protein sequence ID" value="KAJ1187639.1"/>
    <property type="molecule type" value="Genomic_DNA"/>
</dbReference>
<organism evidence="2 3">
    <name type="scientific">Pleurodeles waltl</name>
    <name type="common">Iberian ribbed newt</name>
    <dbReference type="NCBI Taxonomy" id="8319"/>
    <lineage>
        <taxon>Eukaryota</taxon>
        <taxon>Metazoa</taxon>
        <taxon>Chordata</taxon>
        <taxon>Craniata</taxon>
        <taxon>Vertebrata</taxon>
        <taxon>Euteleostomi</taxon>
        <taxon>Amphibia</taxon>
        <taxon>Batrachia</taxon>
        <taxon>Caudata</taxon>
        <taxon>Salamandroidea</taxon>
        <taxon>Salamandridae</taxon>
        <taxon>Pleurodelinae</taxon>
        <taxon>Pleurodeles</taxon>
    </lineage>
</organism>
<evidence type="ECO:0000313" key="2">
    <source>
        <dbReference type="EMBL" id="KAJ1187639.1"/>
    </source>
</evidence>
<dbReference type="AlphaFoldDB" id="A0AAV7UF36"/>
<name>A0AAV7UF36_PLEWA</name>
<accession>A0AAV7UF36</accession>
<evidence type="ECO:0000256" key="1">
    <source>
        <dbReference type="SAM" id="MobiDB-lite"/>
    </source>
</evidence>
<dbReference type="Proteomes" id="UP001066276">
    <property type="component" value="Chromosome 3_1"/>
</dbReference>
<sequence>MASCCIPYLSASHKNWELKKWGAKFVYSGNTRCNKKQRLLVMGKLCLLYQMLSAARRLDTNEMEKRGRSRQSARHALRLKAGGGRRESALSLDALYCG</sequence>
<feature type="region of interest" description="Disordered" evidence="1">
    <location>
        <begin position="61"/>
        <end position="86"/>
    </location>
</feature>
<keyword evidence="3" id="KW-1185">Reference proteome</keyword>
<comment type="caution">
    <text evidence="2">The sequence shown here is derived from an EMBL/GenBank/DDBJ whole genome shotgun (WGS) entry which is preliminary data.</text>
</comment>
<protein>
    <submittedName>
        <fullName evidence="2">Uncharacterized protein</fullName>
    </submittedName>
</protein>
<gene>
    <name evidence="2" type="ORF">NDU88_004413</name>
</gene>